<dbReference type="SMART" id="SM00901">
    <property type="entry name" value="FRG"/>
    <property type="match status" value="1"/>
</dbReference>
<evidence type="ECO:0000313" key="3">
    <source>
        <dbReference type="EMBL" id="SDT93416.1"/>
    </source>
</evidence>
<accession>A0A1H2EE45</accession>
<evidence type="ECO:0000259" key="2">
    <source>
        <dbReference type="SMART" id="SM00901"/>
    </source>
</evidence>
<feature type="compositionally biased region" description="Low complexity" evidence="1">
    <location>
        <begin position="251"/>
        <end position="265"/>
    </location>
</feature>
<proteinExistence type="predicted"/>
<dbReference type="EMBL" id="LT629780">
    <property type="protein sequence ID" value="SDT93416.1"/>
    <property type="molecule type" value="Genomic_DNA"/>
</dbReference>
<dbReference type="OrthoDB" id="9816036at2"/>
<protein>
    <submittedName>
        <fullName evidence="3">FRG domain-containing protein</fullName>
    </submittedName>
</protein>
<dbReference type="Proteomes" id="UP000243063">
    <property type="component" value="Chromosome I"/>
</dbReference>
<gene>
    <name evidence="3" type="ORF">SAMN05216580_0536</name>
</gene>
<dbReference type="RefSeq" id="WP_157718960.1">
    <property type="nucleotide sequence ID" value="NZ_LT629780.1"/>
</dbReference>
<evidence type="ECO:0000313" key="4">
    <source>
        <dbReference type="Proteomes" id="UP000243063"/>
    </source>
</evidence>
<name>A0A1H2EE45_9GAMM</name>
<feature type="region of interest" description="Disordered" evidence="1">
    <location>
        <begin position="251"/>
        <end position="274"/>
    </location>
</feature>
<dbReference type="InterPro" id="IPR014966">
    <property type="entry name" value="FRG-dom"/>
</dbReference>
<sequence length="274" mass="31394">MSRENKPRWTSGRVKDGIEEIHIRKWNFFIDYIQEAFSPGCGWIHRGHRKDYYKLESTIDRKIFDKAQTEQLRREQLDRFKMAIRGKRGANPPQYDEPLEWWALGQHFGLLTPLLDWTHSPYTAAFFAFANAGKDDTRKRIIVSLNKHEVERCPELAATVRFYTPNSDENARVLGQNGLFSYSDSGEELESVVAQAFAGSRTAIIKKVYLPNAERIDVLRGLEQMNINHLTLFPDLSGASSYANMQFELYSSRPSASEPASPAARDSVEEQAED</sequence>
<dbReference type="Pfam" id="PF08867">
    <property type="entry name" value="FRG"/>
    <property type="match status" value="1"/>
</dbReference>
<dbReference type="AlphaFoldDB" id="A0A1H2EE45"/>
<feature type="domain" description="FRG" evidence="2">
    <location>
        <begin position="39"/>
        <end position="142"/>
    </location>
</feature>
<evidence type="ECO:0000256" key="1">
    <source>
        <dbReference type="SAM" id="MobiDB-lite"/>
    </source>
</evidence>
<keyword evidence="4" id="KW-1185">Reference proteome</keyword>
<reference evidence="4" key="1">
    <citation type="submission" date="2016-10" db="EMBL/GenBank/DDBJ databases">
        <authorList>
            <person name="Varghese N."/>
            <person name="Submissions S."/>
        </authorList>
    </citation>
    <scope>NUCLEOTIDE SEQUENCE [LARGE SCALE GENOMIC DNA]</scope>
    <source>
        <strain evidence="4">CCTCC 2012022</strain>
    </source>
</reference>
<organism evidence="3 4">
    <name type="scientific">Geopseudomonas guangdongensis</name>
    <dbReference type="NCBI Taxonomy" id="1245526"/>
    <lineage>
        <taxon>Bacteria</taxon>
        <taxon>Pseudomonadati</taxon>
        <taxon>Pseudomonadota</taxon>
        <taxon>Gammaproteobacteria</taxon>
        <taxon>Pseudomonadales</taxon>
        <taxon>Pseudomonadaceae</taxon>
        <taxon>Geopseudomonas</taxon>
    </lineage>
</organism>